<reference evidence="2" key="1">
    <citation type="submission" date="2022-11" db="EMBL/GenBank/DDBJ databases">
        <title>Chromosome-level genome of Pogonophryne albipinna.</title>
        <authorList>
            <person name="Jo E."/>
        </authorList>
    </citation>
    <scope>NUCLEOTIDE SEQUENCE</scope>
    <source>
        <strain evidence="2">SGF0006</strain>
        <tissue evidence="2">Muscle</tissue>
    </source>
</reference>
<feature type="compositionally biased region" description="Polar residues" evidence="1">
    <location>
        <begin position="1"/>
        <end position="24"/>
    </location>
</feature>
<name>A0AAD6AMN3_9TELE</name>
<sequence length="60" mass="6690">SLSQPQYRNSRPTTSTQTLGSTGNKRSDEYSSSHIWMHRGYEMLASTAVSSPAQKRKADD</sequence>
<evidence type="ECO:0000313" key="2">
    <source>
        <dbReference type="EMBL" id="KAJ4927457.1"/>
    </source>
</evidence>
<dbReference type="EMBL" id="JAPTMU010000019">
    <property type="protein sequence ID" value="KAJ4927457.1"/>
    <property type="molecule type" value="Genomic_DNA"/>
</dbReference>
<keyword evidence="3" id="KW-1185">Reference proteome</keyword>
<protein>
    <submittedName>
        <fullName evidence="2">Uncharacterized protein</fullName>
    </submittedName>
</protein>
<dbReference type="Proteomes" id="UP001219934">
    <property type="component" value="Unassembled WGS sequence"/>
</dbReference>
<feature type="region of interest" description="Disordered" evidence="1">
    <location>
        <begin position="1"/>
        <end position="31"/>
    </location>
</feature>
<accession>A0AAD6AMN3</accession>
<organism evidence="2 3">
    <name type="scientific">Pogonophryne albipinna</name>
    <dbReference type="NCBI Taxonomy" id="1090488"/>
    <lineage>
        <taxon>Eukaryota</taxon>
        <taxon>Metazoa</taxon>
        <taxon>Chordata</taxon>
        <taxon>Craniata</taxon>
        <taxon>Vertebrata</taxon>
        <taxon>Euteleostomi</taxon>
        <taxon>Actinopterygii</taxon>
        <taxon>Neopterygii</taxon>
        <taxon>Teleostei</taxon>
        <taxon>Neoteleostei</taxon>
        <taxon>Acanthomorphata</taxon>
        <taxon>Eupercaria</taxon>
        <taxon>Perciformes</taxon>
        <taxon>Notothenioidei</taxon>
        <taxon>Pogonophryne</taxon>
    </lineage>
</organism>
<dbReference type="AlphaFoldDB" id="A0AAD6AMN3"/>
<feature type="non-terminal residue" evidence="2">
    <location>
        <position position="60"/>
    </location>
</feature>
<comment type="caution">
    <text evidence="2">The sequence shown here is derived from an EMBL/GenBank/DDBJ whole genome shotgun (WGS) entry which is preliminary data.</text>
</comment>
<evidence type="ECO:0000313" key="3">
    <source>
        <dbReference type="Proteomes" id="UP001219934"/>
    </source>
</evidence>
<gene>
    <name evidence="2" type="ORF">JOQ06_015184</name>
</gene>
<proteinExistence type="predicted"/>
<evidence type="ECO:0000256" key="1">
    <source>
        <dbReference type="SAM" id="MobiDB-lite"/>
    </source>
</evidence>
<feature type="non-terminal residue" evidence="2">
    <location>
        <position position="1"/>
    </location>
</feature>